<accession>A0AAW9MUN4</accession>
<dbReference type="EMBL" id="JAYKOT010000003">
    <property type="protein sequence ID" value="MEB3429730.1"/>
    <property type="molecule type" value="Genomic_DNA"/>
</dbReference>
<evidence type="ECO:0000313" key="3">
    <source>
        <dbReference type="EMBL" id="MEB3429730.1"/>
    </source>
</evidence>
<dbReference type="PANTHER" id="PTHR43833">
    <property type="entry name" value="POTASSIUM CHANNEL PROTEIN 2-RELATED-RELATED"/>
    <property type="match status" value="1"/>
</dbReference>
<dbReference type="SUPFAM" id="SSF51735">
    <property type="entry name" value="NAD(P)-binding Rossmann-fold domains"/>
    <property type="match status" value="1"/>
</dbReference>
<keyword evidence="4" id="KW-1185">Reference proteome</keyword>
<dbReference type="Pfam" id="PF02254">
    <property type="entry name" value="TrkA_N"/>
    <property type="match status" value="1"/>
</dbReference>
<dbReference type="Gene3D" id="3.40.50.720">
    <property type="entry name" value="NAD(P)-binding Rossmann-like Domain"/>
    <property type="match status" value="1"/>
</dbReference>
<dbReference type="InterPro" id="IPR036291">
    <property type="entry name" value="NAD(P)-bd_dom_sf"/>
</dbReference>
<reference evidence="3 4" key="1">
    <citation type="submission" date="2024-01" db="EMBL/GenBank/DDBJ databases">
        <title>Complete genome sequence of Citroniella saccharovorans strain M6.X9, isolated from human fecal sample.</title>
        <authorList>
            <person name="Cheng G."/>
            <person name="Westerholm M."/>
            <person name="Schnurer A."/>
        </authorList>
    </citation>
    <scope>NUCLEOTIDE SEQUENCE [LARGE SCALE GENOMIC DNA]</scope>
    <source>
        <strain evidence="3 4">DSM 29873</strain>
    </source>
</reference>
<protein>
    <submittedName>
        <fullName evidence="3">TrkA family potassium uptake protein</fullName>
    </submittedName>
</protein>
<sequence length="216" mass="23766">MKQYAVIGLGLFGYSVAIELSRLGNEVLAIDKNEEIVDKIAENVSHAVVCDVTSEGALMELGLSNFDCCIVCIGNNFEALVLAAMTCKELGVKQVIAKAKDEMHGRVLTKAGVDQVFIPEKEMGTRLASLLCNNGIVDFIELSRDYSIVEIKTPDKWIGLSILDLRIREKFGVNIVAIKNNNEQININPRPEEILEKNSSMVVIGTDIELQKVSKL</sequence>
<dbReference type="GO" id="GO:0006813">
    <property type="term" value="P:potassium ion transport"/>
    <property type="evidence" value="ECO:0007669"/>
    <property type="project" value="InterPro"/>
</dbReference>
<organism evidence="3 4">
    <name type="scientific">Citroniella saccharovorans</name>
    <dbReference type="NCBI Taxonomy" id="2053367"/>
    <lineage>
        <taxon>Bacteria</taxon>
        <taxon>Bacillati</taxon>
        <taxon>Bacillota</taxon>
        <taxon>Tissierellia</taxon>
        <taxon>Tissierellales</taxon>
        <taxon>Peptoniphilaceae</taxon>
        <taxon>Citroniella</taxon>
    </lineage>
</organism>
<dbReference type="RefSeq" id="WP_324619900.1">
    <property type="nucleotide sequence ID" value="NZ_JAYKOT010000003.1"/>
</dbReference>
<dbReference type="InterPro" id="IPR036721">
    <property type="entry name" value="RCK_C_sf"/>
</dbReference>
<dbReference type="InterPro" id="IPR003148">
    <property type="entry name" value="RCK_N"/>
</dbReference>
<name>A0AAW9MUN4_9FIRM</name>
<dbReference type="InterPro" id="IPR006037">
    <property type="entry name" value="RCK_C"/>
</dbReference>
<evidence type="ECO:0000313" key="4">
    <source>
        <dbReference type="Proteomes" id="UP001357733"/>
    </source>
</evidence>
<gene>
    <name evidence="3" type="ORF">VLK81_06860</name>
</gene>
<dbReference type="PROSITE" id="PS51201">
    <property type="entry name" value="RCK_N"/>
    <property type="match status" value="1"/>
</dbReference>
<feature type="domain" description="RCK N-terminal" evidence="1">
    <location>
        <begin position="1"/>
        <end position="117"/>
    </location>
</feature>
<feature type="domain" description="RCK C-terminal" evidence="2">
    <location>
        <begin position="134"/>
        <end position="216"/>
    </location>
</feature>
<comment type="caution">
    <text evidence="3">The sequence shown here is derived from an EMBL/GenBank/DDBJ whole genome shotgun (WGS) entry which is preliminary data.</text>
</comment>
<dbReference type="GO" id="GO:0008324">
    <property type="term" value="F:monoatomic cation transmembrane transporter activity"/>
    <property type="evidence" value="ECO:0007669"/>
    <property type="project" value="InterPro"/>
</dbReference>
<evidence type="ECO:0000259" key="1">
    <source>
        <dbReference type="PROSITE" id="PS51201"/>
    </source>
</evidence>
<dbReference type="Proteomes" id="UP001357733">
    <property type="component" value="Unassembled WGS sequence"/>
</dbReference>
<dbReference type="AlphaFoldDB" id="A0AAW9MUN4"/>
<dbReference type="Gene3D" id="3.30.70.1450">
    <property type="entry name" value="Regulator of K+ conductance, C-terminal domain"/>
    <property type="match status" value="1"/>
</dbReference>
<dbReference type="Pfam" id="PF02080">
    <property type="entry name" value="TrkA_C"/>
    <property type="match status" value="1"/>
</dbReference>
<evidence type="ECO:0000259" key="2">
    <source>
        <dbReference type="PROSITE" id="PS51202"/>
    </source>
</evidence>
<dbReference type="SUPFAM" id="SSF116726">
    <property type="entry name" value="TrkA C-terminal domain-like"/>
    <property type="match status" value="1"/>
</dbReference>
<dbReference type="PANTHER" id="PTHR43833:SF7">
    <property type="entry name" value="KTR SYSTEM POTASSIUM UPTAKE PROTEIN C"/>
    <property type="match status" value="1"/>
</dbReference>
<proteinExistence type="predicted"/>
<dbReference type="PROSITE" id="PS51202">
    <property type="entry name" value="RCK_C"/>
    <property type="match status" value="1"/>
</dbReference>
<dbReference type="InterPro" id="IPR050721">
    <property type="entry name" value="Trk_Ktr_HKT_K-transport"/>
</dbReference>